<dbReference type="InterPro" id="IPR036591">
    <property type="entry name" value="YggU-like_sf"/>
</dbReference>
<organism evidence="4">
    <name type="scientific">freshwater metagenome</name>
    <dbReference type="NCBI Taxonomy" id="449393"/>
    <lineage>
        <taxon>unclassified sequences</taxon>
        <taxon>metagenomes</taxon>
        <taxon>ecological metagenomes</taxon>
    </lineage>
</organism>
<evidence type="ECO:0000313" key="4">
    <source>
        <dbReference type="EMBL" id="CAB4901602.1"/>
    </source>
</evidence>
<evidence type="ECO:0000313" key="2">
    <source>
        <dbReference type="EMBL" id="CAB4768238.1"/>
    </source>
</evidence>
<dbReference type="EMBL" id="CAFBOS010000084">
    <property type="protein sequence ID" value="CAB4998610.1"/>
    <property type="molecule type" value="Genomic_DNA"/>
</dbReference>
<dbReference type="SUPFAM" id="SSF69786">
    <property type="entry name" value="YggU-like"/>
    <property type="match status" value="1"/>
</dbReference>
<dbReference type="EMBL" id="CAFABA010000277">
    <property type="protein sequence ID" value="CAB4836970.1"/>
    <property type="molecule type" value="Genomic_DNA"/>
</dbReference>
<dbReference type="EMBL" id="CAEZYR010000162">
    <property type="protein sequence ID" value="CAB4768238.1"/>
    <property type="molecule type" value="Genomic_DNA"/>
</dbReference>
<evidence type="ECO:0000313" key="3">
    <source>
        <dbReference type="EMBL" id="CAB4836970.1"/>
    </source>
</evidence>
<dbReference type="Gene3D" id="3.30.1200.10">
    <property type="entry name" value="YggU-like"/>
    <property type="match status" value="1"/>
</dbReference>
<dbReference type="AlphaFoldDB" id="A0A6J7G038"/>
<name>A0A6J7G038_9ZZZZ</name>
<evidence type="ECO:0000313" key="5">
    <source>
        <dbReference type="EMBL" id="CAB4998610.1"/>
    </source>
</evidence>
<proteinExistence type="inferred from homology"/>
<reference evidence="4" key="1">
    <citation type="submission" date="2020-05" db="EMBL/GenBank/DDBJ databases">
        <authorList>
            <person name="Chiriac C."/>
            <person name="Salcher M."/>
            <person name="Ghai R."/>
            <person name="Kavagutti S V."/>
        </authorList>
    </citation>
    <scope>NUCLEOTIDE SEQUENCE</scope>
</reference>
<dbReference type="EMBL" id="CAFBMH010000023">
    <property type="protein sequence ID" value="CAB4901602.1"/>
    <property type="molecule type" value="Genomic_DNA"/>
</dbReference>
<dbReference type="NCBIfam" id="TIGR00251">
    <property type="entry name" value="DUF167 family protein"/>
    <property type="match status" value="1"/>
</dbReference>
<comment type="similarity">
    <text evidence="1">Belongs to the UPF0235 family.</text>
</comment>
<dbReference type="Pfam" id="PF02594">
    <property type="entry name" value="DUF167"/>
    <property type="match status" value="1"/>
</dbReference>
<dbReference type="InterPro" id="IPR003746">
    <property type="entry name" value="DUF167"/>
</dbReference>
<sequence>MRVIPCSRRNEAAGERAGRLIVRVTAAPVDGRANDAVREVVAAHLGVRVPAVTIIQGERSRDKLLEIRR</sequence>
<gene>
    <name evidence="2" type="ORF">UFOPK2754_02949</name>
    <name evidence="3" type="ORF">UFOPK3139_03418</name>
    <name evidence="4" type="ORF">UFOPK3543_00894</name>
    <name evidence="5" type="ORF">UFOPK3967_01486</name>
</gene>
<protein>
    <submittedName>
        <fullName evidence="4">Unannotated protein</fullName>
    </submittedName>
</protein>
<evidence type="ECO:0000256" key="1">
    <source>
        <dbReference type="ARBA" id="ARBA00010364"/>
    </source>
</evidence>
<accession>A0A6J7G038</accession>
<dbReference type="SMART" id="SM01152">
    <property type="entry name" value="DUF167"/>
    <property type="match status" value="1"/>
</dbReference>